<dbReference type="Pfam" id="PF13396">
    <property type="entry name" value="PLDc_N"/>
    <property type="match status" value="1"/>
</dbReference>
<evidence type="ECO:0000256" key="3">
    <source>
        <dbReference type="ARBA" id="ARBA00022692"/>
    </source>
</evidence>
<keyword evidence="4 6" id="KW-1133">Transmembrane helix</keyword>
<organism evidence="8 9">
    <name type="scientific">Nonlabens ulvanivorans</name>
    <name type="common">Persicivirga ulvanivorans</name>
    <dbReference type="NCBI Taxonomy" id="906888"/>
    <lineage>
        <taxon>Bacteria</taxon>
        <taxon>Pseudomonadati</taxon>
        <taxon>Bacteroidota</taxon>
        <taxon>Flavobacteriia</taxon>
        <taxon>Flavobacteriales</taxon>
        <taxon>Flavobacteriaceae</taxon>
        <taxon>Nonlabens</taxon>
    </lineage>
</organism>
<evidence type="ECO:0000256" key="6">
    <source>
        <dbReference type="SAM" id="Phobius"/>
    </source>
</evidence>
<dbReference type="InterPro" id="IPR027379">
    <property type="entry name" value="CLS_N"/>
</dbReference>
<evidence type="ECO:0000313" key="9">
    <source>
        <dbReference type="Proteomes" id="UP000028980"/>
    </source>
</evidence>
<keyword evidence="2" id="KW-1003">Cell membrane</keyword>
<feature type="transmembrane region" description="Helical" evidence="6">
    <location>
        <begin position="6"/>
        <end position="29"/>
    </location>
</feature>
<keyword evidence="5 6" id="KW-0472">Membrane</keyword>
<evidence type="ECO:0000256" key="4">
    <source>
        <dbReference type="ARBA" id="ARBA00022989"/>
    </source>
</evidence>
<feature type="domain" description="Cardiolipin synthase N-terminal" evidence="7">
    <location>
        <begin position="20"/>
        <end position="60"/>
    </location>
</feature>
<evidence type="ECO:0000256" key="5">
    <source>
        <dbReference type="ARBA" id="ARBA00023136"/>
    </source>
</evidence>
<dbReference type="GO" id="GO:0005886">
    <property type="term" value="C:plasma membrane"/>
    <property type="evidence" value="ECO:0007669"/>
    <property type="project" value="UniProtKB-SubCell"/>
</dbReference>
<sequence length="156" mass="18420">MLNWVLSNWFLSLLIINYVVALSAAFFLIRSNQNPRKTVSSLLFLVALPFLGLGIYYFFGLEYRKSKIFKRKDLNANELIQDWNKRLHVSNDDLDKYEETFLIDRLKMVKLLRHNQAAPLTLRNNLDVLINGRSKFDRVLRILKTLKIIFILSILF</sequence>
<dbReference type="Proteomes" id="UP000028980">
    <property type="component" value="Unassembled WGS sequence"/>
</dbReference>
<reference evidence="8 9" key="1">
    <citation type="journal article" date="2014" name="Genome Announc.">
        <title>Draft Genome Sequences of Marine Flavobacterium Nonlabens Strains NR17, NR24, NR27, NR32, NR33, and Ara13.</title>
        <authorList>
            <person name="Nakanishi M."/>
            <person name="Meirelles P."/>
            <person name="Suzuki R."/>
            <person name="Takatani N."/>
            <person name="Mino S."/>
            <person name="Suda W."/>
            <person name="Oshima K."/>
            <person name="Hattori M."/>
            <person name="Ohkuma M."/>
            <person name="Hosokawa M."/>
            <person name="Miyashita K."/>
            <person name="Thompson F.L."/>
            <person name="Niwa A."/>
            <person name="Sawabe T."/>
            <person name="Sawabe T."/>
        </authorList>
    </citation>
    <scope>NUCLEOTIDE SEQUENCE [LARGE SCALE GENOMIC DNA]</scope>
    <source>
        <strain evidence="9">JCM19296</strain>
    </source>
</reference>
<proteinExistence type="predicted"/>
<dbReference type="EMBL" id="BBLG01000007">
    <property type="protein sequence ID" value="GAK77126.1"/>
    <property type="molecule type" value="Genomic_DNA"/>
</dbReference>
<protein>
    <submittedName>
        <fullName evidence="8">Cardiolipin synthetase</fullName>
    </submittedName>
</protein>
<dbReference type="AlphaFoldDB" id="A0A081DDY0"/>
<evidence type="ECO:0000256" key="2">
    <source>
        <dbReference type="ARBA" id="ARBA00022475"/>
    </source>
</evidence>
<name>A0A081DDY0_NONUL</name>
<evidence type="ECO:0000313" key="8">
    <source>
        <dbReference type="EMBL" id="GAK77126.1"/>
    </source>
</evidence>
<accession>A0A081DDY0</accession>
<comment type="caution">
    <text evidence="8">The sequence shown here is derived from an EMBL/GenBank/DDBJ whole genome shotgun (WGS) entry which is preliminary data.</text>
</comment>
<gene>
    <name evidence="8" type="ORF">JCM19296_2731</name>
</gene>
<evidence type="ECO:0000256" key="1">
    <source>
        <dbReference type="ARBA" id="ARBA00004651"/>
    </source>
</evidence>
<feature type="transmembrane region" description="Helical" evidence="6">
    <location>
        <begin position="41"/>
        <end position="59"/>
    </location>
</feature>
<comment type="subcellular location">
    <subcellularLocation>
        <location evidence="1">Cell membrane</location>
        <topology evidence="1">Multi-pass membrane protein</topology>
    </subcellularLocation>
</comment>
<keyword evidence="3 6" id="KW-0812">Transmembrane</keyword>
<evidence type="ECO:0000259" key="7">
    <source>
        <dbReference type="Pfam" id="PF13396"/>
    </source>
</evidence>